<dbReference type="Proteomes" id="UP000796880">
    <property type="component" value="Unassembled WGS sequence"/>
</dbReference>
<comment type="caution">
    <text evidence="2">The sequence shown here is derived from an EMBL/GenBank/DDBJ whole genome shotgun (WGS) entry which is preliminary data.</text>
</comment>
<keyword evidence="3" id="KW-1185">Reference proteome</keyword>
<feature type="compositionally biased region" description="Basic and acidic residues" evidence="1">
    <location>
        <begin position="263"/>
        <end position="278"/>
    </location>
</feature>
<reference evidence="2" key="1">
    <citation type="submission" date="2020-03" db="EMBL/GenBank/DDBJ databases">
        <title>A high-quality chromosome-level genome assembly of a woody plant with both climbing and erect habits, Rhamnella rubrinervis.</title>
        <authorList>
            <person name="Lu Z."/>
            <person name="Yang Y."/>
            <person name="Zhu X."/>
            <person name="Sun Y."/>
        </authorList>
    </citation>
    <scope>NUCLEOTIDE SEQUENCE</scope>
    <source>
        <strain evidence="2">BYM</strain>
        <tissue evidence="2">Leaf</tissue>
    </source>
</reference>
<dbReference type="OrthoDB" id="990360at2759"/>
<evidence type="ECO:0008006" key="4">
    <source>
        <dbReference type="Google" id="ProtNLM"/>
    </source>
</evidence>
<evidence type="ECO:0000256" key="1">
    <source>
        <dbReference type="SAM" id="MobiDB-lite"/>
    </source>
</evidence>
<dbReference type="EMBL" id="VOIH02000009">
    <property type="protein sequence ID" value="KAF3438709.1"/>
    <property type="molecule type" value="Genomic_DNA"/>
</dbReference>
<dbReference type="AlphaFoldDB" id="A0A8K0E369"/>
<organism evidence="2 3">
    <name type="scientific">Rhamnella rubrinervis</name>
    <dbReference type="NCBI Taxonomy" id="2594499"/>
    <lineage>
        <taxon>Eukaryota</taxon>
        <taxon>Viridiplantae</taxon>
        <taxon>Streptophyta</taxon>
        <taxon>Embryophyta</taxon>
        <taxon>Tracheophyta</taxon>
        <taxon>Spermatophyta</taxon>
        <taxon>Magnoliopsida</taxon>
        <taxon>eudicotyledons</taxon>
        <taxon>Gunneridae</taxon>
        <taxon>Pentapetalae</taxon>
        <taxon>rosids</taxon>
        <taxon>fabids</taxon>
        <taxon>Rosales</taxon>
        <taxon>Rhamnaceae</taxon>
        <taxon>rhamnoid group</taxon>
        <taxon>Rhamneae</taxon>
        <taxon>Rhamnella</taxon>
    </lineage>
</organism>
<dbReference type="InterPro" id="IPR040256">
    <property type="entry name" value="At4g02000-like"/>
</dbReference>
<sequence length="476" mass="53665">MDGVEHFGVLFEQGSVLDCENSPASLFSSLSAGPTTRLPASSSPTLLVYSGILPRHFPPTSMGEINSSLEHMKFFMDADDNDIDTRQNLKFCMFRKLFSDKSPNLAALFKFFCEADIRRVEQTGPWCFNENILLLHRWEHDVSPYEISFKETTIWVQFLGLLLEWYTPQFVRKLSMNIGEVLEIDLGKDTGYSFKTAKARIKFNLENPLKPGRQDRMPETSEGMTVDGGLPLISVSMGNWKPWLTPLTTKVPLSQSYKPSQRERFLEAARRKQEDGNHQKSSAGFNTSLRSFSEVEPMDISRTQGDLQGLLEARSKEEKSGIQLATHRLEALKGMDNGLGLGVKPNSLKADMDPIKSAGLRKFDYTTIQPGQKLKPTQFESKTPEGPLNPCVANIIDQEPIPLTSPALYVENYPTSYSALQGKIEDVCSSIVINNLSKHGKRHLNENKIQTSAKLRQDNRYKPIRKANSKHQQQFV</sequence>
<evidence type="ECO:0000313" key="2">
    <source>
        <dbReference type="EMBL" id="KAF3438709.1"/>
    </source>
</evidence>
<feature type="region of interest" description="Disordered" evidence="1">
    <location>
        <begin position="263"/>
        <end position="285"/>
    </location>
</feature>
<proteinExistence type="predicted"/>
<evidence type="ECO:0000313" key="3">
    <source>
        <dbReference type="Proteomes" id="UP000796880"/>
    </source>
</evidence>
<accession>A0A8K0E369</accession>
<dbReference type="PANTHER" id="PTHR31286">
    <property type="entry name" value="GLYCINE-RICH CELL WALL STRUCTURAL PROTEIN 1.8-LIKE"/>
    <property type="match status" value="1"/>
</dbReference>
<name>A0A8K0E369_9ROSA</name>
<dbReference type="PANTHER" id="PTHR31286:SF99">
    <property type="entry name" value="DUF4283 DOMAIN-CONTAINING PROTEIN"/>
    <property type="match status" value="1"/>
</dbReference>
<protein>
    <recommendedName>
        <fullName evidence="4">DUF4283 domain-containing protein</fullName>
    </recommendedName>
</protein>
<gene>
    <name evidence="2" type="ORF">FNV43_RR21473</name>
</gene>